<accession>A0A3D9CE45</accession>
<keyword evidence="1" id="KW-0808">Transferase</keyword>
<dbReference type="GO" id="GO:0016757">
    <property type="term" value="F:glycosyltransferase activity"/>
    <property type="evidence" value="ECO:0007669"/>
    <property type="project" value="TreeGrafter"/>
</dbReference>
<dbReference type="SUPFAM" id="SSF53756">
    <property type="entry name" value="UDP-Glycosyltransferase/glycogen phosphorylase"/>
    <property type="match status" value="1"/>
</dbReference>
<keyword evidence="3" id="KW-1185">Reference proteome</keyword>
<sequence>MSKKILFVCYGDSNSPKAWSNVPFLFSENLKMQGYELLRVDLSPSTKYETLWNKYPGRILSRFFPNHQYEFIKTPIARILAYKKIKKVVKNNPDLYFVILLTFDFYNKFNNTPSLLFHDWSYDMVILDRLKRKPYFFEKWFIKYQHEAFNNSELVVSLFKDAQKIISERHGKQVHHLGSNVVNDINFNKPTVQEILNKKKNSEQLLLIGSMKYLLGARKLVEAVRILQKDFPNLTLNIINIPKDRLLLQDTDRNIICYEYLDKGDPEQNIQYYDLITNAKILVNPSEIWAAYSSTIECMFYYTPIIIKPYEAFALDYGKKNDFGIYLQNTEVNDIVDSIRTILMMNDDGYTKLCLRAHELVKDQTWESYTKKVIELMNNVVNKN</sequence>
<dbReference type="PANTHER" id="PTHR46401">
    <property type="entry name" value="GLYCOSYLTRANSFERASE WBBK-RELATED"/>
    <property type="match status" value="1"/>
</dbReference>
<protein>
    <recommendedName>
        <fullName evidence="4">Glycosyl transferase family 1 domain-containing protein</fullName>
    </recommendedName>
</protein>
<dbReference type="PANTHER" id="PTHR46401:SF2">
    <property type="entry name" value="GLYCOSYLTRANSFERASE WBBK-RELATED"/>
    <property type="match status" value="1"/>
</dbReference>
<gene>
    <name evidence="2" type="ORF">DRF65_00770</name>
</gene>
<evidence type="ECO:0000313" key="2">
    <source>
        <dbReference type="EMBL" id="REC64143.1"/>
    </source>
</evidence>
<dbReference type="GO" id="GO:0009103">
    <property type="term" value="P:lipopolysaccharide biosynthetic process"/>
    <property type="evidence" value="ECO:0007669"/>
    <property type="project" value="TreeGrafter"/>
</dbReference>
<organism evidence="2 3">
    <name type="scientific">Chryseobacterium pennae</name>
    <dbReference type="NCBI Taxonomy" id="2258962"/>
    <lineage>
        <taxon>Bacteria</taxon>
        <taxon>Pseudomonadati</taxon>
        <taxon>Bacteroidota</taxon>
        <taxon>Flavobacteriia</taxon>
        <taxon>Flavobacteriales</taxon>
        <taxon>Weeksellaceae</taxon>
        <taxon>Chryseobacterium group</taxon>
        <taxon>Chryseobacterium</taxon>
    </lineage>
</organism>
<proteinExistence type="predicted"/>
<comment type="caution">
    <text evidence="2">The sequence shown here is derived from an EMBL/GenBank/DDBJ whole genome shotgun (WGS) entry which is preliminary data.</text>
</comment>
<name>A0A3D9CE45_9FLAO</name>
<dbReference type="Gene3D" id="3.40.50.2000">
    <property type="entry name" value="Glycogen Phosphorylase B"/>
    <property type="match status" value="1"/>
</dbReference>
<reference evidence="3" key="1">
    <citation type="submission" date="2018-06" db="EMBL/GenBank/DDBJ databases">
        <authorList>
            <person name="Lum Nde A."/>
            <person name="Hugo C."/>
        </authorList>
    </citation>
    <scope>NUCLEOTIDE SEQUENCE [LARGE SCALE GENOMIC DNA]</scope>
    <source>
        <strain evidence="3">1_F178</strain>
    </source>
</reference>
<dbReference type="RefSeq" id="WP_115968050.1">
    <property type="nucleotide sequence ID" value="NZ_QNVT01000001.1"/>
</dbReference>
<evidence type="ECO:0000256" key="1">
    <source>
        <dbReference type="ARBA" id="ARBA00022679"/>
    </source>
</evidence>
<evidence type="ECO:0000313" key="3">
    <source>
        <dbReference type="Proteomes" id="UP000256686"/>
    </source>
</evidence>
<dbReference type="EMBL" id="QNVT01000001">
    <property type="protein sequence ID" value="REC64143.1"/>
    <property type="molecule type" value="Genomic_DNA"/>
</dbReference>
<dbReference type="AlphaFoldDB" id="A0A3D9CE45"/>
<dbReference type="Proteomes" id="UP000256686">
    <property type="component" value="Unassembled WGS sequence"/>
</dbReference>
<evidence type="ECO:0008006" key="4">
    <source>
        <dbReference type="Google" id="ProtNLM"/>
    </source>
</evidence>